<keyword evidence="1" id="KW-1133">Transmembrane helix</keyword>
<dbReference type="Proteomes" id="UP000019373">
    <property type="component" value="Unassembled WGS sequence"/>
</dbReference>
<accession>U1FU25</accession>
<keyword evidence="1" id="KW-0812">Transmembrane</keyword>
<dbReference type="EMBL" id="KE721523">
    <property type="protein sequence ID" value="ERF68272.1"/>
    <property type="molecule type" value="Genomic_DNA"/>
</dbReference>
<dbReference type="PANTHER" id="PTHR35184:SF1">
    <property type="entry name" value="INTEGRAL MEMBRANE PROTEIN"/>
    <property type="match status" value="1"/>
</dbReference>
<evidence type="ECO:0000313" key="3">
    <source>
        <dbReference type="Proteomes" id="UP000019373"/>
    </source>
</evidence>
<feature type="transmembrane region" description="Helical" evidence="1">
    <location>
        <begin position="137"/>
        <end position="162"/>
    </location>
</feature>
<organism evidence="2 3">
    <name type="scientific">Endocarpon pusillum (strain Z07020 / HMAS-L-300199)</name>
    <name type="common">Lichen-forming fungus</name>
    <dbReference type="NCBI Taxonomy" id="1263415"/>
    <lineage>
        <taxon>Eukaryota</taxon>
        <taxon>Fungi</taxon>
        <taxon>Dikarya</taxon>
        <taxon>Ascomycota</taxon>
        <taxon>Pezizomycotina</taxon>
        <taxon>Eurotiomycetes</taxon>
        <taxon>Chaetothyriomycetidae</taxon>
        <taxon>Verrucariales</taxon>
        <taxon>Verrucariaceae</taxon>
        <taxon>Endocarpon</taxon>
    </lineage>
</organism>
<evidence type="ECO:0000256" key="1">
    <source>
        <dbReference type="SAM" id="Phobius"/>
    </source>
</evidence>
<reference evidence="3" key="1">
    <citation type="journal article" date="2014" name="BMC Genomics">
        <title>Genome characteristics reveal the impact of lichenization on lichen-forming fungus Endocarpon pusillum Hedwig (Verrucariales, Ascomycota).</title>
        <authorList>
            <person name="Wang Y.-Y."/>
            <person name="Liu B."/>
            <person name="Zhang X.-Y."/>
            <person name="Zhou Q.-M."/>
            <person name="Zhang T."/>
            <person name="Li H."/>
            <person name="Yu Y.-F."/>
            <person name="Zhang X.-L."/>
            <person name="Hao X.-Y."/>
            <person name="Wang M."/>
            <person name="Wang L."/>
            <person name="Wei J.-C."/>
        </authorList>
    </citation>
    <scope>NUCLEOTIDE SEQUENCE [LARGE SCALE GENOMIC DNA]</scope>
    <source>
        <strain evidence="3">Z07020 / HMAS-L-300199</strain>
    </source>
</reference>
<dbReference type="HOGENOM" id="CLU_024263_0_1_1"/>
<feature type="transmembrane region" description="Helical" evidence="1">
    <location>
        <begin position="220"/>
        <end position="243"/>
    </location>
</feature>
<dbReference type="OMA" id="CHPTNIR"/>
<feature type="transmembrane region" description="Helical" evidence="1">
    <location>
        <begin position="97"/>
        <end position="117"/>
    </location>
</feature>
<proteinExistence type="predicted"/>
<feature type="transmembrane region" description="Helical" evidence="1">
    <location>
        <begin position="64"/>
        <end position="85"/>
    </location>
</feature>
<protein>
    <submittedName>
        <fullName evidence="2">Uncharacterized protein</fullName>
    </submittedName>
</protein>
<dbReference type="InterPro" id="IPR021460">
    <property type="entry name" value="DUF3112"/>
</dbReference>
<name>U1FU25_ENDPU</name>
<evidence type="ECO:0000313" key="2">
    <source>
        <dbReference type="EMBL" id="ERF68272.1"/>
    </source>
</evidence>
<dbReference type="Pfam" id="PF11309">
    <property type="entry name" value="DUF3112"/>
    <property type="match status" value="1"/>
</dbReference>
<keyword evidence="3" id="KW-1185">Reference proteome</keyword>
<dbReference type="OrthoDB" id="3357002at2759"/>
<dbReference type="RefSeq" id="XP_007806047.1">
    <property type="nucleotide sequence ID" value="XM_007807856.1"/>
</dbReference>
<feature type="transmembrane region" description="Helical" evidence="1">
    <location>
        <begin position="182"/>
        <end position="200"/>
    </location>
</feature>
<dbReference type="GeneID" id="19237778"/>
<feature type="transmembrane region" description="Helical" evidence="1">
    <location>
        <begin position="258"/>
        <end position="276"/>
    </location>
</feature>
<dbReference type="eggNOG" id="ENOG502S0ZE">
    <property type="taxonomic scope" value="Eukaryota"/>
</dbReference>
<keyword evidence="1" id="KW-0472">Membrane</keyword>
<dbReference type="AlphaFoldDB" id="U1FU25"/>
<dbReference type="PANTHER" id="PTHR35184">
    <property type="entry name" value="YALI0C10208P"/>
    <property type="match status" value="1"/>
</dbReference>
<sequence length="342" mass="38531">MSAQQDGRPLSGPPYPPPGAITGGVPTVSVDVPISAVFLALFIGSAVGHMTIFKVNMRRGHKFIMSALMFGFSMARVATMVMRIVWAARSTNIRVAIAAQIFTSAGIILMFIINLIFTQRILRAAHPHFGWHKAVSIGFKALYALIILMLIMVITTTVQSFYTLNRNTRRIDRNIQLTAASFLTFVCFLPLPLVILGVIVHRKTRLEKFGIGRWRTKVGILLASTALLTLGAGFRCGTAAMPLRGRNNPAWYNAKWCYYFFNFVIEAIVLYLYILVRVDRRFHVPNGSKRAGDYSGRNKQFDKHDSLHSEGWMETRIMSEEEVFDDEEFCDCEEGPLKDVER</sequence>
<gene>
    <name evidence="2" type="ORF">EPUS_02728</name>
</gene>